<organism evidence="2 3">
    <name type="scientific">Lacipirellula parvula</name>
    <dbReference type="NCBI Taxonomy" id="2650471"/>
    <lineage>
        <taxon>Bacteria</taxon>
        <taxon>Pseudomonadati</taxon>
        <taxon>Planctomycetota</taxon>
        <taxon>Planctomycetia</taxon>
        <taxon>Pirellulales</taxon>
        <taxon>Lacipirellulaceae</taxon>
        <taxon>Lacipirellula</taxon>
    </lineage>
</organism>
<accession>A0A5K7XG25</accession>
<evidence type="ECO:0000256" key="1">
    <source>
        <dbReference type="SAM" id="SignalP"/>
    </source>
</evidence>
<dbReference type="AlphaFoldDB" id="A0A5K7XG25"/>
<feature type="signal peptide" evidence="1">
    <location>
        <begin position="1"/>
        <end position="31"/>
    </location>
</feature>
<dbReference type="KEGG" id="lpav:PLANPX_4619"/>
<keyword evidence="3" id="KW-1185">Reference proteome</keyword>
<evidence type="ECO:0000313" key="3">
    <source>
        <dbReference type="Proteomes" id="UP000326837"/>
    </source>
</evidence>
<dbReference type="EMBL" id="AP021861">
    <property type="protein sequence ID" value="BBO35007.1"/>
    <property type="molecule type" value="Genomic_DNA"/>
</dbReference>
<dbReference type="InterPro" id="IPR036439">
    <property type="entry name" value="Dockerin_dom_sf"/>
</dbReference>
<reference evidence="3" key="1">
    <citation type="submission" date="2019-10" db="EMBL/GenBank/DDBJ databases">
        <title>Lacipirellula parvula gen. nov., sp. nov., representing a lineage of planctomycetes widespread in freshwater anoxic habitats, and description of the family Lacipirellulaceae.</title>
        <authorList>
            <person name="Dedysh S.N."/>
            <person name="Kulichevskaya I.S."/>
            <person name="Beletsky A.V."/>
            <person name="Rakitin A.L."/>
            <person name="Mardanov A.V."/>
            <person name="Ivanova A.A."/>
            <person name="Saltykova V.X."/>
            <person name="Rijpstra W.I.C."/>
            <person name="Sinninghe Damste J.S."/>
            <person name="Ravin N.V."/>
        </authorList>
    </citation>
    <scope>NUCLEOTIDE SEQUENCE [LARGE SCALE GENOMIC DNA]</scope>
    <source>
        <strain evidence="3">PX69</strain>
    </source>
</reference>
<dbReference type="Gene3D" id="1.10.1330.10">
    <property type="entry name" value="Dockerin domain"/>
    <property type="match status" value="1"/>
</dbReference>
<name>A0A5K7XG25_9BACT</name>
<protein>
    <recommendedName>
        <fullName evidence="4">PEP-CTERM protein-sorting domain-containing protein</fullName>
    </recommendedName>
</protein>
<keyword evidence="1" id="KW-0732">Signal</keyword>
<dbReference type="GO" id="GO:0000272">
    <property type="term" value="P:polysaccharide catabolic process"/>
    <property type="evidence" value="ECO:0007669"/>
    <property type="project" value="InterPro"/>
</dbReference>
<dbReference type="Proteomes" id="UP000326837">
    <property type="component" value="Chromosome"/>
</dbReference>
<sequence length="381" mass="39656">MNVSRSSIFSASCAAALAILAAVSTNSQLQAFEVTSQTQTQAAWSGFGSSFNPQWYGVTKRVDWQPPSSSSGVILWAGGGGITFGPPASPKPIRLVSSTRQQSYTAQSSVFSVIAETGNTSTSKEAGVYGSNVAQYAQILNLQNLELVKARTVSEQNSTLTDNSISASGRVSTSATLHAQLAGQGESIAYSQSLLSANYYVTERMPFTLSGSLAGAGALDIEFSIVDQTSGKSIFQVKPTIANVGRSWNFDLSGSLIPGSYQIKVDAHTSASSKTSLQSAGGSGEYKLAFSAIVPPVRGDLNGDAEVDAADLGFWRSNFGKNASGDLNADGRTDGADFLVWQRSRGASPAAAAVSATSIPEPASLSLLVCGLATFALTRRR</sequence>
<evidence type="ECO:0000313" key="2">
    <source>
        <dbReference type="EMBL" id="BBO35007.1"/>
    </source>
</evidence>
<feature type="chain" id="PRO_5024921992" description="PEP-CTERM protein-sorting domain-containing protein" evidence="1">
    <location>
        <begin position="32"/>
        <end position="381"/>
    </location>
</feature>
<dbReference type="SUPFAM" id="SSF63446">
    <property type="entry name" value="Type I dockerin domain"/>
    <property type="match status" value="1"/>
</dbReference>
<evidence type="ECO:0008006" key="4">
    <source>
        <dbReference type="Google" id="ProtNLM"/>
    </source>
</evidence>
<dbReference type="RefSeq" id="WP_152100478.1">
    <property type="nucleotide sequence ID" value="NZ_AP021861.1"/>
</dbReference>
<gene>
    <name evidence="2" type="ORF">PLANPX_4619</name>
</gene>
<proteinExistence type="predicted"/>